<comment type="caution">
    <text evidence="2">The sequence shown here is derived from an EMBL/GenBank/DDBJ whole genome shotgun (WGS) entry which is preliminary data.</text>
</comment>
<dbReference type="OrthoDB" id="10493740at2759"/>
<evidence type="ECO:0000313" key="3">
    <source>
        <dbReference type="Proteomes" id="UP000319160"/>
    </source>
</evidence>
<name>A0A553HR72_9PEZI</name>
<accession>A0A553HR72</accession>
<keyword evidence="3" id="KW-1185">Reference proteome</keyword>
<dbReference type="EMBL" id="VFLP01000055">
    <property type="protein sequence ID" value="TRX90442.1"/>
    <property type="molecule type" value="Genomic_DNA"/>
</dbReference>
<dbReference type="AlphaFoldDB" id="A0A553HR72"/>
<reference evidence="3" key="1">
    <citation type="submission" date="2019-06" db="EMBL/GenBank/DDBJ databases">
        <title>Draft genome sequence of the griseofulvin-producing fungus Xylaria cubensis strain G536.</title>
        <authorList>
            <person name="Mead M.E."/>
            <person name="Raja H.A."/>
            <person name="Steenwyk J.L."/>
            <person name="Knowles S.L."/>
            <person name="Oberlies N.H."/>
            <person name="Rokas A."/>
        </authorList>
    </citation>
    <scope>NUCLEOTIDE SEQUENCE [LARGE SCALE GENOMIC DNA]</scope>
    <source>
        <strain evidence="3">G536</strain>
    </source>
</reference>
<proteinExistence type="predicted"/>
<evidence type="ECO:0000313" key="2">
    <source>
        <dbReference type="EMBL" id="TRX90442.1"/>
    </source>
</evidence>
<feature type="compositionally biased region" description="Basic and acidic residues" evidence="1">
    <location>
        <begin position="8"/>
        <end position="26"/>
    </location>
</feature>
<protein>
    <submittedName>
        <fullName evidence="2">Uncharacterized protein</fullName>
    </submittedName>
</protein>
<gene>
    <name evidence="2" type="ORF">FHL15_008611</name>
</gene>
<feature type="region of interest" description="Disordered" evidence="1">
    <location>
        <begin position="57"/>
        <end position="83"/>
    </location>
</feature>
<evidence type="ECO:0000256" key="1">
    <source>
        <dbReference type="SAM" id="MobiDB-lite"/>
    </source>
</evidence>
<feature type="compositionally biased region" description="Basic and acidic residues" evidence="1">
    <location>
        <begin position="65"/>
        <end position="83"/>
    </location>
</feature>
<feature type="region of interest" description="Disordered" evidence="1">
    <location>
        <begin position="1"/>
        <end position="26"/>
    </location>
</feature>
<sequence>MPPYNEGSNRKDTGVADATTQRDEHLDPFPAMLEWMMYTTETPKTFEPGKLTVHRVPPPGCSGEEPEKARKTVRERLTGAKSM</sequence>
<dbReference type="Proteomes" id="UP000319160">
    <property type="component" value="Unassembled WGS sequence"/>
</dbReference>
<organism evidence="2 3">
    <name type="scientific">Xylaria flabelliformis</name>
    <dbReference type="NCBI Taxonomy" id="2512241"/>
    <lineage>
        <taxon>Eukaryota</taxon>
        <taxon>Fungi</taxon>
        <taxon>Dikarya</taxon>
        <taxon>Ascomycota</taxon>
        <taxon>Pezizomycotina</taxon>
        <taxon>Sordariomycetes</taxon>
        <taxon>Xylariomycetidae</taxon>
        <taxon>Xylariales</taxon>
        <taxon>Xylariaceae</taxon>
        <taxon>Xylaria</taxon>
    </lineage>
</organism>